<evidence type="ECO:0000313" key="2">
    <source>
        <dbReference type="EMBL" id="QIZ17437.1"/>
    </source>
</evidence>
<feature type="region of interest" description="Disordered" evidence="1">
    <location>
        <begin position="27"/>
        <end position="47"/>
    </location>
</feature>
<evidence type="ECO:0000256" key="1">
    <source>
        <dbReference type="SAM" id="MobiDB-lite"/>
    </source>
</evidence>
<sequence length="47" mass="4977">MPSTAFQLSLSCFLTASTVLIFSHQSTNDSNSSVYRLPGSAHGTSKV</sequence>
<geneLocation type="plasmid" evidence="2">
    <name>p19051-FIIK</name>
</geneLocation>
<name>A0A6H1PS52_KLEPN</name>
<dbReference type="EMBL" id="MN823997">
    <property type="protein sequence ID" value="QIZ17437.1"/>
    <property type="molecule type" value="Genomic_DNA"/>
</dbReference>
<reference evidence="2" key="1">
    <citation type="submission" date="2019-12" db="EMBL/GenBank/DDBJ databases">
        <authorList>
            <person name="Zhou D."/>
        </authorList>
    </citation>
    <scope>NUCLEOTIDE SEQUENCE</scope>
    <source>
        <strain evidence="2">111119051</strain>
        <plasmid evidence="2">p19051-FIIK</plasmid>
    </source>
</reference>
<organism evidence="2">
    <name type="scientific">Klebsiella pneumoniae</name>
    <dbReference type="NCBI Taxonomy" id="573"/>
    <lineage>
        <taxon>Bacteria</taxon>
        <taxon>Pseudomonadati</taxon>
        <taxon>Pseudomonadota</taxon>
        <taxon>Gammaproteobacteria</taxon>
        <taxon>Enterobacterales</taxon>
        <taxon>Enterobacteriaceae</taxon>
        <taxon>Klebsiella/Raoultella group</taxon>
        <taxon>Klebsiella</taxon>
        <taxon>Klebsiella pneumoniae complex</taxon>
    </lineage>
</organism>
<dbReference type="AlphaFoldDB" id="A0A6H1PS52"/>
<proteinExistence type="predicted"/>
<keyword evidence="2" id="KW-0614">Plasmid</keyword>
<accession>A0A6H1PS52</accession>
<protein>
    <submittedName>
        <fullName evidence="2">Uncharacterized protein</fullName>
    </submittedName>
</protein>